<keyword evidence="1" id="KW-0812">Transmembrane</keyword>
<feature type="transmembrane region" description="Helical" evidence="1">
    <location>
        <begin position="7"/>
        <end position="24"/>
    </location>
</feature>
<evidence type="ECO:0000313" key="3">
    <source>
        <dbReference type="Proteomes" id="UP000612899"/>
    </source>
</evidence>
<dbReference type="EMBL" id="BONY01000057">
    <property type="protein sequence ID" value="GIH08881.1"/>
    <property type="molecule type" value="Genomic_DNA"/>
</dbReference>
<organism evidence="2 3">
    <name type="scientific">Rhizocola hellebori</name>
    <dbReference type="NCBI Taxonomy" id="1392758"/>
    <lineage>
        <taxon>Bacteria</taxon>
        <taxon>Bacillati</taxon>
        <taxon>Actinomycetota</taxon>
        <taxon>Actinomycetes</taxon>
        <taxon>Micromonosporales</taxon>
        <taxon>Micromonosporaceae</taxon>
        <taxon>Rhizocola</taxon>
    </lineage>
</organism>
<name>A0A8J3QDU2_9ACTN</name>
<reference evidence="2" key="1">
    <citation type="submission" date="2021-01" db="EMBL/GenBank/DDBJ databases">
        <title>Whole genome shotgun sequence of Rhizocola hellebori NBRC 109834.</title>
        <authorList>
            <person name="Komaki H."/>
            <person name="Tamura T."/>
        </authorList>
    </citation>
    <scope>NUCLEOTIDE SEQUENCE</scope>
    <source>
        <strain evidence="2">NBRC 109834</strain>
    </source>
</reference>
<evidence type="ECO:0000256" key="1">
    <source>
        <dbReference type="SAM" id="Phobius"/>
    </source>
</evidence>
<dbReference type="AlphaFoldDB" id="A0A8J3QDU2"/>
<keyword evidence="1" id="KW-1133">Transmembrane helix</keyword>
<dbReference type="Proteomes" id="UP000612899">
    <property type="component" value="Unassembled WGS sequence"/>
</dbReference>
<feature type="transmembrane region" description="Helical" evidence="1">
    <location>
        <begin position="91"/>
        <end position="113"/>
    </location>
</feature>
<gene>
    <name evidence="2" type="ORF">Rhe02_69480</name>
</gene>
<evidence type="ECO:0000313" key="2">
    <source>
        <dbReference type="EMBL" id="GIH08881.1"/>
    </source>
</evidence>
<accession>A0A8J3QDU2</accession>
<proteinExistence type="predicted"/>
<feature type="transmembrane region" description="Helical" evidence="1">
    <location>
        <begin position="60"/>
        <end position="79"/>
    </location>
</feature>
<keyword evidence="3" id="KW-1185">Reference proteome</keyword>
<protein>
    <submittedName>
        <fullName evidence="2">Uncharacterized protein</fullName>
    </submittedName>
</protein>
<keyword evidence="1" id="KW-0472">Membrane</keyword>
<comment type="caution">
    <text evidence="2">The sequence shown here is derived from an EMBL/GenBank/DDBJ whole genome shotgun (WGS) entry which is preliminary data.</text>
</comment>
<sequence>MATLGIWYVFAALAPIVVGAWLLGTEFLDLGAKPQAPFKPCTGPMRCGGWFPNWWDVLRHTAAFLVVSLVIALPLRAFLVRRFESPVAAGTLAAVNAWTVCALGVCCLSWLLAR</sequence>